<dbReference type="EMBL" id="OX459941">
    <property type="protein sequence ID" value="CAI9176081.1"/>
    <property type="molecule type" value="Genomic_DNA"/>
</dbReference>
<protein>
    <submittedName>
        <fullName evidence="2">Uncharacterized protein</fullName>
    </submittedName>
</protein>
<gene>
    <name evidence="2" type="ORF">MRATA1EN1_LOCUS25043</name>
</gene>
<name>A0ABN8ZT59_RANTA</name>
<accession>A0ABN8ZT59</accession>
<dbReference type="Proteomes" id="UP001176941">
    <property type="component" value="Chromosome 5"/>
</dbReference>
<proteinExistence type="predicted"/>
<organism evidence="2 3">
    <name type="scientific">Rangifer tarandus platyrhynchus</name>
    <name type="common">Svalbard reindeer</name>
    <dbReference type="NCBI Taxonomy" id="3082113"/>
    <lineage>
        <taxon>Eukaryota</taxon>
        <taxon>Metazoa</taxon>
        <taxon>Chordata</taxon>
        <taxon>Craniata</taxon>
        <taxon>Vertebrata</taxon>
        <taxon>Euteleostomi</taxon>
        <taxon>Mammalia</taxon>
        <taxon>Eutheria</taxon>
        <taxon>Laurasiatheria</taxon>
        <taxon>Artiodactyla</taxon>
        <taxon>Ruminantia</taxon>
        <taxon>Pecora</taxon>
        <taxon>Cervidae</taxon>
        <taxon>Odocoileinae</taxon>
        <taxon>Rangifer</taxon>
    </lineage>
</organism>
<sequence length="257" mass="28175">MVGGGCLTAREVASSLTGAPSLASPKASPGFWGRWYRNKEKRLWDAGLGSRGSPSVGPGDASKQKSAGRCPLHAPRSRAKLQTRGVSVPLEGTPACRSCQPPPRWNAAPWHFQPWLPVTPEFLQESRRPGKEDVRPQRVLPVPTVQLEGPHELETMQRLPVNTAEHVPVRLRGKHSAGPRALAQAWRVSCQPALRQQDNRVILLRAETGQVGLCAPKAQEVKRTCLWKSISPGASQKPPQWEAVQLRVERGSKKTAF</sequence>
<feature type="region of interest" description="Disordered" evidence="1">
    <location>
        <begin position="46"/>
        <end position="78"/>
    </location>
</feature>
<keyword evidence="3" id="KW-1185">Reference proteome</keyword>
<evidence type="ECO:0000256" key="1">
    <source>
        <dbReference type="SAM" id="MobiDB-lite"/>
    </source>
</evidence>
<evidence type="ECO:0000313" key="2">
    <source>
        <dbReference type="EMBL" id="CAI9176081.1"/>
    </source>
</evidence>
<reference evidence="2" key="1">
    <citation type="submission" date="2023-04" db="EMBL/GenBank/DDBJ databases">
        <authorList>
            <consortium name="ELIXIR-Norway"/>
        </authorList>
    </citation>
    <scope>NUCLEOTIDE SEQUENCE [LARGE SCALE GENOMIC DNA]</scope>
</reference>
<evidence type="ECO:0000313" key="3">
    <source>
        <dbReference type="Proteomes" id="UP001176941"/>
    </source>
</evidence>